<comment type="caution">
    <text evidence="1">The sequence shown here is derived from an EMBL/GenBank/DDBJ whole genome shotgun (WGS) entry which is preliminary data.</text>
</comment>
<reference evidence="1" key="1">
    <citation type="submission" date="2021-06" db="EMBL/GenBank/DDBJ databases">
        <authorList>
            <person name="Kallberg Y."/>
            <person name="Tangrot J."/>
            <person name="Rosling A."/>
        </authorList>
    </citation>
    <scope>NUCLEOTIDE SEQUENCE</scope>
    <source>
        <strain evidence="1">FL966</strain>
    </source>
</reference>
<dbReference type="EMBL" id="CAJVQA010009377">
    <property type="protein sequence ID" value="CAG8684305.1"/>
    <property type="molecule type" value="Genomic_DNA"/>
</dbReference>
<keyword evidence="2" id="KW-1185">Reference proteome</keyword>
<dbReference type="Proteomes" id="UP000789759">
    <property type="component" value="Unassembled WGS sequence"/>
</dbReference>
<evidence type="ECO:0000313" key="1">
    <source>
        <dbReference type="EMBL" id="CAG8684305.1"/>
    </source>
</evidence>
<proteinExistence type="predicted"/>
<accession>A0A9N9EQ44</accession>
<dbReference type="AlphaFoldDB" id="A0A9N9EQ44"/>
<evidence type="ECO:0000313" key="2">
    <source>
        <dbReference type="Proteomes" id="UP000789759"/>
    </source>
</evidence>
<sequence>MDEIIDTSDTNADDSFSQVLESSLSNILTKPPSILGNQFCCKCGQVYESSTGVSALRKHLENHQIQASKKKQATLQIYHKDPHNEQEQQKEMRSVNILEAISSILNEFKLNNKIMALTTDNESAMVVCGHLLAKELENEFNNIGIDNNLISELYPNHDDQQKLQPLEKATKHLSAASYPTHEEYSQKNIAISIYNKLVEYWEIMDHSSIVSAVLDPHTRLKIFSDTEEQKNAIDQTH</sequence>
<organism evidence="1 2">
    <name type="scientific">Cetraspora pellucida</name>
    <dbReference type="NCBI Taxonomy" id="1433469"/>
    <lineage>
        <taxon>Eukaryota</taxon>
        <taxon>Fungi</taxon>
        <taxon>Fungi incertae sedis</taxon>
        <taxon>Mucoromycota</taxon>
        <taxon>Glomeromycotina</taxon>
        <taxon>Glomeromycetes</taxon>
        <taxon>Diversisporales</taxon>
        <taxon>Gigasporaceae</taxon>
        <taxon>Cetraspora</taxon>
    </lineage>
</organism>
<protein>
    <submittedName>
        <fullName evidence="1">6783_t:CDS:1</fullName>
    </submittedName>
</protein>
<gene>
    <name evidence="1" type="ORF">CPELLU_LOCUS10974</name>
</gene>
<name>A0A9N9EQ44_9GLOM</name>